<name>A0A6M3XWJ1_9ZZZZ</name>
<dbReference type="EMBL" id="MT142520">
    <property type="protein sequence ID" value="QJA83903.1"/>
    <property type="molecule type" value="Genomic_DNA"/>
</dbReference>
<evidence type="ECO:0000313" key="2">
    <source>
        <dbReference type="EMBL" id="QJA83903.1"/>
    </source>
</evidence>
<evidence type="ECO:0000313" key="3">
    <source>
        <dbReference type="EMBL" id="QJI02301.1"/>
    </source>
</evidence>
<dbReference type="AlphaFoldDB" id="A0A6M3XWJ1"/>
<organism evidence="3">
    <name type="scientific">viral metagenome</name>
    <dbReference type="NCBI Taxonomy" id="1070528"/>
    <lineage>
        <taxon>unclassified sequences</taxon>
        <taxon>metagenomes</taxon>
        <taxon>organismal metagenomes</taxon>
    </lineage>
</organism>
<accession>A0A6M3XWJ1</accession>
<dbReference type="EMBL" id="MT144990">
    <property type="protein sequence ID" value="QJI02301.1"/>
    <property type="molecule type" value="Genomic_DNA"/>
</dbReference>
<sequence>MQVVIDGVEYIPVEKEHQKEPFRLGTIVRVKKSDVNYCSPPSGAIGKVVAVNWNKPNYVILVKFLNWNGGHNGEFAGFGAMGHRNCYGYKIKAVSEFEQLDNLELLGSFDD</sequence>
<proteinExistence type="predicted"/>
<gene>
    <name evidence="2" type="ORF">MM415A00246_0025</name>
    <name evidence="1" type="ORF">MM415B01997_0014</name>
    <name evidence="3" type="ORF">TM448B03079_0005</name>
</gene>
<protein>
    <submittedName>
        <fullName evidence="3">Uncharacterized protein</fullName>
    </submittedName>
</protein>
<evidence type="ECO:0000313" key="1">
    <source>
        <dbReference type="EMBL" id="QJA55732.1"/>
    </source>
</evidence>
<reference evidence="3" key="1">
    <citation type="submission" date="2020-03" db="EMBL/GenBank/DDBJ databases">
        <title>The deep terrestrial virosphere.</title>
        <authorList>
            <person name="Holmfeldt K."/>
            <person name="Nilsson E."/>
            <person name="Simone D."/>
            <person name="Lopez-Fernandez M."/>
            <person name="Wu X."/>
            <person name="de Brujin I."/>
            <person name="Lundin D."/>
            <person name="Andersson A."/>
            <person name="Bertilsson S."/>
            <person name="Dopson M."/>
        </authorList>
    </citation>
    <scope>NUCLEOTIDE SEQUENCE</scope>
    <source>
        <strain evidence="2">MM415A00246</strain>
        <strain evidence="1">MM415B01997</strain>
        <strain evidence="3">TM448B03079</strain>
    </source>
</reference>
<dbReference type="EMBL" id="MT141176">
    <property type="protein sequence ID" value="QJA55732.1"/>
    <property type="molecule type" value="Genomic_DNA"/>
</dbReference>